<dbReference type="PROSITE" id="PS00155">
    <property type="entry name" value="CUTINASE_1"/>
    <property type="match status" value="1"/>
</dbReference>
<sequence length="255" mass="26281">MKPITLLSALALGAFSFSPPALPLPALVPRFSIDGLLALISELFPVNVALDAAQTIISAADQVLADLEGFQTTREDLNNGVCGDVLVIFARGTDEPGNVGALVGPALFQALDNALGSEHTLAVQGVDNYDATVKDYLLGGDAEGSQQMASLATQAFSECPNSKIVLSGYSQGGQLVHNAASLLPATTMQAVSSVVTFGDPDSAQNVSNADTSRVLIICHTDDIICEGGDIIVYEHLTYAGEADTAAAFIVSNAGL</sequence>
<keyword evidence="5 12" id="KW-0964">Secreted</keyword>
<dbReference type="InterPro" id="IPR029058">
    <property type="entry name" value="AB_hydrolase_fold"/>
</dbReference>
<feature type="active site" description="Proton donor/acceptor" evidence="10">
    <location>
        <position position="235"/>
    </location>
</feature>
<comment type="catalytic activity">
    <reaction evidence="9 12">
        <text>cutin + H2O = cutin monomers.</text>
        <dbReference type="EC" id="3.1.1.74"/>
    </reaction>
</comment>
<evidence type="ECO:0000256" key="4">
    <source>
        <dbReference type="ARBA" id="ARBA00022487"/>
    </source>
</evidence>
<dbReference type="Pfam" id="PF01083">
    <property type="entry name" value="Cutinase"/>
    <property type="match status" value="1"/>
</dbReference>
<dbReference type="EMBL" id="LKEB01000059">
    <property type="protein sequence ID" value="ROV99169.1"/>
    <property type="molecule type" value="Genomic_DNA"/>
</dbReference>
<evidence type="ECO:0000256" key="11">
    <source>
        <dbReference type="PIRSR" id="PIRSR611150-2"/>
    </source>
</evidence>
<dbReference type="GO" id="GO:0016052">
    <property type="term" value="P:carbohydrate catabolic process"/>
    <property type="evidence" value="ECO:0007669"/>
    <property type="project" value="TreeGrafter"/>
</dbReference>
<gene>
    <name evidence="13" type="ORF">VPNG_08218</name>
</gene>
<evidence type="ECO:0000256" key="9">
    <source>
        <dbReference type="ARBA" id="ARBA00034045"/>
    </source>
</evidence>
<dbReference type="PANTHER" id="PTHR48250:SF2">
    <property type="entry name" value="CUTINASE"/>
    <property type="match status" value="1"/>
</dbReference>
<feature type="disulfide bond" evidence="11">
    <location>
        <begin position="82"/>
        <end position="159"/>
    </location>
</feature>
<evidence type="ECO:0000256" key="12">
    <source>
        <dbReference type="RuleBase" id="RU361263"/>
    </source>
</evidence>
<evidence type="ECO:0000256" key="1">
    <source>
        <dbReference type="ARBA" id="ARBA00004613"/>
    </source>
</evidence>
<dbReference type="AlphaFoldDB" id="A0A423W746"/>
<dbReference type="EC" id="3.1.1.74" evidence="3 12"/>
<dbReference type="InterPro" id="IPR043580">
    <property type="entry name" value="CUTINASE_1"/>
</dbReference>
<evidence type="ECO:0000256" key="7">
    <source>
        <dbReference type="ARBA" id="ARBA00022801"/>
    </source>
</evidence>
<accession>A0A423W746</accession>
<evidence type="ECO:0000256" key="8">
    <source>
        <dbReference type="ARBA" id="ARBA00023157"/>
    </source>
</evidence>
<comment type="subcellular location">
    <subcellularLocation>
        <location evidence="1 12">Secreted</location>
    </subcellularLocation>
</comment>
<dbReference type="InterPro" id="IPR043579">
    <property type="entry name" value="CUTINASE_2"/>
</dbReference>
<dbReference type="InterPro" id="IPR000675">
    <property type="entry name" value="Cutinase/axe"/>
</dbReference>
<protein>
    <recommendedName>
        <fullName evidence="3 12">Cutinase</fullName>
        <ecNumber evidence="3 12">3.1.1.74</ecNumber>
    </recommendedName>
</protein>
<evidence type="ECO:0000256" key="3">
    <source>
        <dbReference type="ARBA" id="ARBA00013095"/>
    </source>
</evidence>
<dbReference type="Gene3D" id="3.40.50.1820">
    <property type="entry name" value="alpha/beta hydrolase"/>
    <property type="match status" value="1"/>
</dbReference>
<dbReference type="SUPFAM" id="SSF53474">
    <property type="entry name" value="alpha/beta-Hydrolases"/>
    <property type="match status" value="1"/>
</dbReference>
<evidence type="ECO:0000256" key="2">
    <source>
        <dbReference type="ARBA" id="ARBA00007534"/>
    </source>
</evidence>
<dbReference type="GO" id="GO:0005576">
    <property type="term" value="C:extracellular region"/>
    <property type="evidence" value="ECO:0007669"/>
    <property type="project" value="UniProtKB-SubCell"/>
</dbReference>
<dbReference type="PROSITE" id="PS00931">
    <property type="entry name" value="CUTINASE_2"/>
    <property type="match status" value="1"/>
</dbReference>
<proteinExistence type="inferred from homology"/>
<evidence type="ECO:0000313" key="14">
    <source>
        <dbReference type="Proteomes" id="UP000285146"/>
    </source>
</evidence>
<keyword evidence="4 12" id="KW-0719">Serine esterase</keyword>
<feature type="active site" evidence="10">
    <location>
        <position position="222"/>
    </location>
</feature>
<dbReference type="SMART" id="SM01110">
    <property type="entry name" value="Cutinase"/>
    <property type="match status" value="1"/>
</dbReference>
<dbReference type="PRINTS" id="PR00129">
    <property type="entry name" value="CUTINASE"/>
</dbReference>
<feature type="signal peptide" evidence="12">
    <location>
        <begin position="1"/>
        <end position="16"/>
    </location>
</feature>
<comment type="function">
    <text evidence="12">Catalyzes the hydrolysis of complex carboxylic polyesters found in the cell wall of plants. Degrades cutin, a macromolecule that forms the structure of the plant cuticle.</text>
</comment>
<evidence type="ECO:0000313" key="13">
    <source>
        <dbReference type="EMBL" id="ROV99169.1"/>
    </source>
</evidence>
<reference evidence="13 14" key="1">
    <citation type="submission" date="2015-09" db="EMBL/GenBank/DDBJ databases">
        <title>Host preference determinants of Valsa canker pathogens revealed by comparative genomics.</title>
        <authorList>
            <person name="Yin Z."/>
            <person name="Huang L."/>
        </authorList>
    </citation>
    <scope>NUCLEOTIDE SEQUENCE [LARGE SCALE GENOMIC DNA]</scope>
    <source>
        <strain evidence="13 14">SXYLt</strain>
    </source>
</reference>
<dbReference type="OrthoDB" id="2975078at2759"/>
<dbReference type="Proteomes" id="UP000285146">
    <property type="component" value="Unassembled WGS sequence"/>
</dbReference>
<evidence type="ECO:0000256" key="10">
    <source>
        <dbReference type="PIRSR" id="PIRSR611150-1"/>
    </source>
</evidence>
<dbReference type="InParanoid" id="A0A423W746"/>
<dbReference type="GO" id="GO:0050525">
    <property type="term" value="F:cutinase activity"/>
    <property type="evidence" value="ECO:0007669"/>
    <property type="project" value="UniProtKB-UniRule"/>
</dbReference>
<organism evidence="13 14">
    <name type="scientific">Cytospora leucostoma</name>
    <dbReference type="NCBI Taxonomy" id="1230097"/>
    <lineage>
        <taxon>Eukaryota</taxon>
        <taxon>Fungi</taxon>
        <taxon>Dikarya</taxon>
        <taxon>Ascomycota</taxon>
        <taxon>Pezizomycotina</taxon>
        <taxon>Sordariomycetes</taxon>
        <taxon>Sordariomycetidae</taxon>
        <taxon>Diaporthales</taxon>
        <taxon>Cytosporaceae</taxon>
        <taxon>Cytospora</taxon>
    </lineage>
</organism>
<evidence type="ECO:0000256" key="6">
    <source>
        <dbReference type="ARBA" id="ARBA00022729"/>
    </source>
</evidence>
<feature type="chain" id="PRO_5018808224" description="Cutinase" evidence="12">
    <location>
        <begin position="17"/>
        <end position="255"/>
    </location>
</feature>
<evidence type="ECO:0000256" key="5">
    <source>
        <dbReference type="ARBA" id="ARBA00022525"/>
    </source>
</evidence>
<comment type="similarity">
    <text evidence="2 12">Belongs to the cutinase family.</text>
</comment>
<keyword evidence="7 12" id="KW-0378">Hydrolase</keyword>
<feature type="disulfide bond" evidence="11">
    <location>
        <begin position="218"/>
        <end position="225"/>
    </location>
</feature>
<dbReference type="PANTHER" id="PTHR48250">
    <property type="entry name" value="CUTINASE 2-RELATED"/>
    <property type="match status" value="1"/>
</dbReference>
<feature type="active site" description="Nucleophile" evidence="10">
    <location>
        <position position="170"/>
    </location>
</feature>
<keyword evidence="8 11" id="KW-1015">Disulfide bond</keyword>
<keyword evidence="6 12" id="KW-0732">Signal</keyword>
<name>A0A423W746_9PEZI</name>
<comment type="caution">
    <text evidence="13">The sequence shown here is derived from an EMBL/GenBank/DDBJ whole genome shotgun (WGS) entry which is preliminary data.</text>
</comment>
<keyword evidence="14" id="KW-1185">Reference proteome</keyword>
<dbReference type="InterPro" id="IPR011150">
    <property type="entry name" value="Cutinase_monf"/>
</dbReference>